<protein>
    <recommendedName>
        <fullName evidence="5">Holin-X, holin superfamily III</fullName>
    </recommendedName>
</protein>
<keyword evidence="2" id="KW-1133">Transmembrane helix</keyword>
<reference evidence="3 4" key="1">
    <citation type="submission" date="2016-10" db="EMBL/GenBank/DDBJ databases">
        <authorList>
            <person name="Varghese N."/>
            <person name="Submissions S."/>
        </authorList>
    </citation>
    <scope>NUCLEOTIDE SEQUENCE [LARGE SCALE GENOMIC DNA]</scope>
    <source>
        <strain evidence="3 4">DSM 17833</strain>
    </source>
</reference>
<gene>
    <name evidence="3" type="ORF">SAMN05216370_0029</name>
</gene>
<feature type="transmembrane region" description="Helical" evidence="2">
    <location>
        <begin position="12"/>
        <end position="38"/>
    </location>
</feature>
<evidence type="ECO:0000256" key="1">
    <source>
        <dbReference type="SAM" id="MobiDB-lite"/>
    </source>
</evidence>
<feature type="compositionally biased region" description="Basic and acidic residues" evidence="1">
    <location>
        <begin position="120"/>
        <end position="129"/>
    </location>
</feature>
<evidence type="ECO:0000313" key="3">
    <source>
        <dbReference type="EMBL" id="SCW89334.1"/>
    </source>
</evidence>
<accession>A0AB37ZDJ6</accession>
<dbReference type="Proteomes" id="UP000242418">
    <property type="component" value="Unassembled WGS sequence"/>
</dbReference>
<dbReference type="PROSITE" id="PS51257">
    <property type="entry name" value="PROKAR_LIPOPROTEIN"/>
    <property type="match status" value="1"/>
</dbReference>
<feature type="transmembrane region" description="Helical" evidence="2">
    <location>
        <begin position="58"/>
        <end position="79"/>
    </location>
</feature>
<dbReference type="EMBL" id="FMTL01000010">
    <property type="protein sequence ID" value="SCW89334.1"/>
    <property type="molecule type" value="Genomic_DNA"/>
</dbReference>
<proteinExistence type="predicted"/>
<comment type="caution">
    <text evidence="3">The sequence shown here is derived from an EMBL/GenBank/DDBJ whole genome shotgun (WGS) entry which is preliminary data.</text>
</comment>
<sequence length="129" mass="13637">MQSAMVKGVKGFLLDAGVALLPAVFGCLFVVVLAFFVASAFVTSELLFGSGADSMPALIRYGALFVTCSLTALGIWWLCKVAPGALAERGLRWQAEKERAAKASEARKRLAERGAYADPARNEAGGDHS</sequence>
<feature type="region of interest" description="Disordered" evidence="1">
    <location>
        <begin position="104"/>
        <end position="129"/>
    </location>
</feature>
<evidence type="ECO:0000313" key="4">
    <source>
        <dbReference type="Proteomes" id="UP000242418"/>
    </source>
</evidence>
<keyword evidence="2" id="KW-0812">Transmembrane</keyword>
<evidence type="ECO:0000256" key="2">
    <source>
        <dbReference type="SAM" id="Phobius"/>
    </source>
</evidence>
<dbReference type="AlphaFoldDB" id="A0AB37ZDJ6"/>
<organism evidence="3 4">
    <name type="scientific">Pseudomonas peli</name>
    <dbReference type="NCBI Taxonomy" id="592361"/>
    <lineage>
        <taxon>Bacteria</taxon>
        <taxon>Pseudomonadati</taxon>
        <taxon>Pseudomonadota</taxon>
        <taxon>Gammaproteobacteria</taxon>
        <taxon>Pseudomonadales</taxon>
        <taxon>Pseudomonadaceae</taxon>
        <taxon>Pseudomonas</taxon>
    </lineage>
</organism>
<evidence type="ECO:0008006" key="5">
    <source>
        <dbReference type="Google" id="ProtNLM"/>
    </source>
</evidence>
<keyword evidence="2" id="KW-0472">Membrane</keyword>
<keyword evidence="4" id="KW-1185">Reference proteome</keyword>
<name>A0AB37ZDJ6_9PSED</name>